<keyword evidence="5" id="KW-0862">Zinc</keyword>
<evidence type="ECO:0000313" key="8">
    <source>
        <dbReference type="EMBL" id="MUN40198.1"/>
    </source>
</evidence>
<dbReference type="PROSITE" id="PS51318">
    <property type="entry name" value="TAT"/>
    <property type="match status" value="1"/>
</dbReference>
<dbReference type="PROSITE" id="PS00758">
    <property type="entry name" value="ARGE_DAPE_CPG2_1"/>
    <property type="match status" value="1"/>
</dbReference>
<evidence type="ECO:0000256" key="5">
    <source>
        <dbReference type="ARBA" id="ARBA00022833"/>
    </source>
</evidence>
<evidence type="ECO:0000313" key="9">
    <source>
        <dbReference type="Proteomes" id="UP000432015"/>
    </source>
</evidence>
<dbReference type="InterPro" id="IPR011650">
    <property type="entry name" value="Peptidase_M20_dimer"/>
</dbReference>
<dbReference type="RefSeq" id="WP_156219326.1">
    <property type="nucleotide sequence ID" value="NZ_WOFH01000010.1"/>
</dbReference>
<keyword evidence="9" id="KW-1185">Reference proteome</keyword>
<dbReference type="GO" id="GO:0008233">
    <property type="term" value="F:peptidase activity"/>
    <property type="evidence" value="ECO:0007669"/>
    <property type="project" value="UniProtKB-KW"/>
</dbReference>
<dbReference type="InterPro" id="IPR006311">
    <property type="entry name" value="TAT_signal"/>
</dbReference>
<dbReference type="Proteomes" id="UP000432015">
    <property type="component" value="Unassembled WGS sequence"/>
</dbReference>
<dbReference type="GO" id="GO:0046872">
    <property type="term" value="F:metal ion binding"/>
    <property type="evidence" value="ECO:0007669"/>
    <property type="project" value="UniProtKB-KW"/>
</dbReference>
<keyword evidence="3" id="KW-0479">Metal-binding</keyword>
<evidence type="ECO:0000256" key="2">
    <source>
        <dbReference type="ARBA" id="ARBA00022670"/>
    </source>
</evidence>
<dbReference type="InterPro" id="IPR002933">
    <property type="entry name" value="Peptidase_M20"/>
</dbReference>
<name>A0A7K1L712_9ACTN</name>
<dbReference type="InterPro" id="IPR047177">
    <property type="entry name" value="Pept_M20A"/>
</dbReference>
<protein>
    <submittedName>
        <fullName evidence="8">M20/M25/M40 family metallo-hydrolase</fullName>
    </submittedName>
</protein>
<evidence type="ECO:0000259" key="7">
    <source>
        <dbReference type="Pfam" id="PF07687"/>
    </source>
</evidence>
<evidence type="ECO:0000256" key="6">
    <source>
        <dbReference type="SAM" id="MobiDB-lite"/>
    </source>
</evidence>
<accession>A0A7K1L712</accession>
<evidence type="ECO:0000256" key="1">
    <source>
        <dbReference type="ARBA" id="ARBA00006247"/>
    </source>
</evidence>
<keyword evidence="2" id="KW-0645">Protease</keyword>
<organism evidence="8 9">
    <name type="scientific">Actinomadura litoris</name>
    <dbReference type="NCBI Taxonomy" id="2678616"/>
    <lineage>
        <taxon>Bacteria</taxon>
        <taxon>Bacillati</taxon>
        <taxon>Actinomycetota</taxon>
        <taxon>Actinomycetes</taxon>
        <taxon>Streptosporangiales</taxon>
        <taxon>Thermomonosporaceae</taxon>
        <taxon>Actinomadura</taxon>
    </lineage>
</organism>
<sequence length="530" mass="56688">MSVSPPADSHHSDDPPSGASPRFSRRAFLHHTGAGAVLLAGGALAGGTAAASPGGRAAPAAGASAGIAPADLDPLALLKRMLAFDTQNFGEGGVTRPHAEMLKSVWESAGVSAEIVPTPKKDNVHLIARIKGTTAAPPLLLLGHSDVVPVERDKWSVDPFAGVVRDGEVYGRGALDMKGANAAFITALLRHLKEGGRFDRDIIVLTDCDEESGPYGSGWLAQNHWDKINAGMVLTEGGWFLAQKDQRTPMLITVTRQDKVYFNLDLVANGTATHSSKPNPDSAIARLSRAVAAVDTWLAPVALTPVTREYFTALAKATRDAPFQRALRLLLSARSQHARERAAALVVKRSSYPWLHSALLRTTHAFVIEDAGYKENVIPSTATLRLNCRGVPGGQRPREFLAEFRKRLAGRDVTVRLAGNPGESEEDALKRLDATSAKAPSSIDSPLYTAISAAAAKTYPGAVFAPALFEAGTSLGPWTSRGVPGYGVYPYVLDNDQLVTMHGNDERISVAALQQGTEFMYRLFDRLRVR</sequence>
<reference evidence="8 9" key="1">
    <citation type="submission" date="2019-11" db="EMBL/GenBank/DDBJ databases">
        <authorList>
            <person name="Cao P."/>
        </authorList>
    </citation>
    <scope>NUCLEOTIDE SEQUENCE [LARGE SCALE GENOMIC DNA]</scope>
    <source>
        <strain evidence="8 9">NEAU-AAG5</strain>
    </source>
</reference>
<feature type="domain" description="Peptidase M20 dimerisation" evidence="7">
    <location>
        <begin position="265"/>
        <end position="409"/>
    </location>
</feature>
<comment type="caution">
    <text evidence="8">The sequence shown here is derived from an EMBL/GenBank/DDBJ whole genome shotgun (WGS) entry which is preliminary data.</text>
</comment>
<evidence type="ECO:0000256" key="3">
    <source>
        <dbReference type="ARBA" id="ARBA00022723"/>
    </source>
</evidence>
<dbReference type="Pfam" id="PF07687">
    <property type="entry name" value="M20_dimer"/>
    <property type="match status" value="1"/>
</dbReference>
<feature type="region of interest" description="Disordered" evidence="6">
    <location>
        <begin position="1"/>
        <end position="23"/>
    </location>
</feature>
<evidence type="ECO:0000256" key="4">
    <source>
        <dbReference type="ARBA" id="ARBA00022801"/>
    </source>
</evidence>
<dbReference type="Gene3D" id="3.40.630.10">
    <property type="entry name" value="Zn peptidases"/>
    <property type="match status" value="1"/>
</dbReference>
<dbReference type="PANTHER" id="PTHR45962:SF1">
    <property type="entry name" value="N-FATTY-ACYL-AMINO ACID SYNTHASE_HYDROLASE PM20D1"/>
    <property type="match status" value="1"/>
</dbReference>
<dbReference type="PANTHER" id="PTHR45962">
    <property type="entry name" value="N-FATTY-ACYL-AMINO ACID SYNTHASE/HYDROLASE PM20D1"/>
    <property type="match status" value="1"/>
</dbReference>
<dbReference type="AlphaFoldDB" id="A0A7K1L712"/>
<dbReference type="InterPro" id="IPR001261">
    <property type="entry name" value="ArgE/DapE_CS"/>
</dbReference>
<keyword evidence="4 8" id="KW-0378">Hydrolase</keyword>
<dbReference type="Gene3D" id="1.10.150.900">
    <property type="match status" value="1"/>
</dbReference>
<comment type="similarity">
    <text evidence="1">Belongs to the peptidase M20A family.</text>
</comment>
<dbReference type="EMBL" id="WOFH01000010">
    <property type="protein sequence ID" value="MUN40198.1"/>
    <property type="molecule type" value="Genomic_DNA"/>
</dbReference>
<dbReference type="Gene3D" id="3.30.70.360">
    <property type="match status" value="1"/>
</dbReference>
<dbReference type="GO" id="GO:0006508">
    <property type="term" value="P:proteolysis"/>
    <property type="evidence" value="ECO:0007669"/>
    <property type="project" value="UniProtKB-KW"/>
</dbReference>
<proteinExistence type="inferred from homology"/>
<gene>
    <name evidence="8" type="ORF">GNZ18_26885</name>
</gene>
<dbReference type="SUPFAM" id="SSF53187">
    <property type="entry name" value="Zn-dependent exopeptidases"/>
    <property type="match status" value="1"/>
</dbReference>
<dbReference type="Pfam" id="PF01546">
    <property type="entry name" value="Peptidase_M20"/>
    <property type="match status" value="1"/>
</dbReference>